<dbReference type="PANTHER" id="PTHR36307">
    <property type="entry name" value="FLAGELLA BASAL BODY P-RING FORMATION PROTEIN FLGA"/>
    <property type="match status" value="1"/>
</dbReference>
<dbReference type="InterPro" id="IPR013974">
    <property type="entry name" value="SAF"/>
</dbReference>
<organism evidence="6 7">
    <name type="scientific">Hyalomma marginatum</name>
    <dbReference type="NCBI Taxonomy" id="34627"/>
    <lineage>
        <taxon>Eukaryota</taxon>
        <taxon>Metazoa</taxon>
        <taxon>Ecdysozoa</taxon>
        <taxon>Arthropoda</taxon>
        <taxon>Chelicerata</taxon>
        <taxon>Arachnida</taxon>
        <taxon>Acari</taxon>
        <taxon>Parasitiformes</taxon>
        <taxon>Ixodida</taxon>
        <taxon>Ixodoidea</taxon>
        <taxon>Ixodidae</taxon>
        <taxon>Hyalomminae</taxon>
        <taxon>Hyalomma</taxon>
    </lineage>
</organism>
<feature type="domain" description="SAF" evidence="5">
    <location>
        <begin position="99"/>
        <end position="161"/>
    </location>
</feature>
<protein>
    <submittedName>
        <fullName evidence="6">Flagellar basal body P-ring formation protein FlgA</fullName>
    </submittedName>
</protein>
<dbReference type="Pfam" id="PF13144">
    <property type="entry name" value="ChapFlgA"/>
    <property type="match status" value="1"/>
</dbReference>
<dbReference type="Proteomes" id="UP000837675">
    <property type="component" value="Unassembled WGS sequence"/>
</dbReference>
<keyword evidence="6" id="KW-0966">Cell projection</keyword>
<dbReference type="Gene3D" id="3.90.1210.10">
    <property type="entry name" value="Antifreeze-like/N-acetylneuraminic acid synthase C-terminal domain"/>
    <property type="match status" value="1"/>
</dbReference>
<dbReference type="EMBL" id="CAJVAF010000344">
    <property type="protein sequence ID" value="CAG7599412.1"/>
    <property type="molecule type" value="Genomic_DNA"/>
</dbReference>
<feature type="signal peptide" evidence="4">
    <location>
        <begin position="1"/>
        <end position="25"/>
    </location>
</feature>
<dbReference type="Gene3D" id="2.30.30.760">
    <property type="match status" value="1"/>
</dbReference>
<keyword evidence="6" id="KW-0282">Flagellum</keyword>
<comment type="caution">
    <text evidence="6">The sequence shown here is derived from an EMBL/GenBank/DDBJ whole genome shotgun (WGS) entry which is preliminary data.</text>
</comment>
<keyword evidence="3" id="KW-0574">Periplasm</keyword>
<evidence type="ECO:0000256" key="2">
    <source>
        <dbReference type="ARBA" id="ARBA00022729"/>
    </source>
</evidence>
<keyword evidence="7" id="KW-1185">Reference proteome</keyword>
<evidence type="ECO:0000256" key="1">
    <source>
        <dbReference type="ARBA" id="ARBA00004418"/>
    </source>
</evidence>
<comment type="subcellular location">
    <subcellularLocation>
        <location evidence="1">Periplasm</location>
    </subcellularLocation>
</comment>
<keyword evidence="2 4" id="KW-0732">Signal</keyword>
<dbReference type="CDD" id="cd11614">
    <property type="entry name" value="SAF_CpaB_FlgA_like"/>
    <property type="match status" value="1"/>
</dbReference>
<dbReference type="InterPro" id="IPR039246">
    <property type="entry name" value="Flagellar_FlgA"/>
</dbReference>
<keyword evidence="6" id="KW-0969">Cilium</keyword>
<dbReference type="AlphaFoldDB" id="A0A8S4C4C9"/>
<evidence type="ECO:0000256" key="4">
    <source>
        <dbReference type="SAM" id="SignalP"/>
    </source>
</evidence>
<gene>
    <name evidence="6" type="ORF">MHYMCMPASI_01096</name>
</gene>
<name>A0A8S4C4C9_9ACAR</name>
<dbReference type="NCBIfam" id="TIGR03170">
    <property type="entry name" value="flgA_cterm"/>
    <property type="match status" value="1"/>
</dbReference>
<dbReference type="InterPro" id="IPR017585">
    <property type="entry name" value="SAF_FlgA"/>
</dbReference>
<reference evidence="6" key="1">
    <citation type="submission" date="2021-06" db="EMBL/GenBank/DDBJ databases">
        <authorList>
            <person name="Nardi T."/>
            <person name="Nardi T."/>
        </authorList>
    </citation>
    <scope>NUCLEOTIDE SEQUENCE</scope>
</reference>
<accession>A0A8S4C4C9</accession>
<dbReference type="PANTHER" id="PTHR36307:SF1">
    <property type="entry name" value="FLAGELLA BASAL BODY P-RING FORMATION PROTEIN FLGA"/>
    <property type="match status" value="1"/>
</dbReference>
<sequence>MIYHIGCLNFISFLILLLMMHFSGAIEPDQVSSMISHEIEKQRGLEAVLVKFDNKIKKIDSIDQVEVVSVLVNGNNNFSAMVSTENGESVLSGTYYEAVQVPVLQQPIKNGTIITEAAINMAIFPANQVKSNCILKKEDLVGKIAKRRLMPGKMIRENDIEITPLIKKGEAVVVRYTNNNLLIETTGISTEVGVAGKIIRVKNVASNKMLHGKVIAPGVVEVYGR</sequence>
<proteinExistence type="predicted"/>
<feature type="chain" id="PRO_5035898057" evidence="4">
    <location>
        <begin position="26"/>
        <end position="225"/>
    </location>
</feature>
<evidence type="ECO:0000256" key="3">
    <source>
        <dbReference type="ARBA" id="ARBA00022764"/>
    </source>
</evidence>
<evidence type="ECO:0000313" key="6">
    <source>
        <dbReference type="EMBL" id="CAG7599412.1"/>
    </source>
</evidence>
<evidence type="ECO:0000313" key="7">
    <source>
        <dbReference type="Proteomes" id="UP000837675"/>
    </source>
</evidence>
<dbReference type="SMART" id="SM00858">
    <property type="entry name" value="SAF"/>
    <property type="match status" value="1"/>
</dbReference>
<evidence type="ECO:0000259" key="5">
    <source>
        <dbReference type="SMART" id="SM00858"/>
    </source>
</evidence>